<organism evidence="1 2">
    <name type="scientific">Naematelia encephala</name>
    <dbReference type="NCBI Taxonomy" id="71784"/>
    <lineage>
        <taxon>Eukaryota</taxon>
        <taxon>Fungi</taxon>
        <taxon>Dikarya</taxon>
        <taxon>Basidiomycota</taxon>
        <taxon>Agaricomycotina</taxon>
        <taxon>Tremellomycetes</taxon>
        <taxon>Tremellales</taxon>
        <taxon>Naemateliaceae</taxon>
        <taxon>Naematelia</taxon>
    </lineage>
</organism>
<accession>A0A1Y2AP63</accession>
<dbReference type="EMBL" id="MCFC01000069">
    <property type="protein sequence ID" value="ORY24312.1"/>
    <property type="molecule type" value="Genomic_DNA"/>
</dbReference>
<name>A0A1Y2AP63_9TREE</name>
<evidence type="ECO:0008006" key="3">
    <source>
        <dbReference type="Google" id="ProtNLM"/>
    </source>
</evidence>
<protein>
    <recommendedName>
        <fullName evidence="3">BRCT domain-containing protein</fullName>
    </recommendedName>
</protein>
<dbReference type="AlphaFoldDB" id="A0A1Y2AP63"/>
<reference evidence="1 2" key="1">
    <citation type="submission" date="2016-07" db="EMBL/GenBank/DDBJ databases">
        <title>Pervasive Adenine N6-methylation of Active Genes in Fungi.</title>
        <authorList>
            <consortium name="DOE Joint Genome Institute"/>
            <person name="Mondo S.J."/>
            <person name="Dannebaum R.O."/>
            <person name="Kuo R.C."/>
            <person name="Labutti K."/>
            <person name="Haridas S."/>
            <person name="Kuo A."/>
            <person name="Salamov A."/>
            <person name="Ahrendt S.R."/>
            <person name="Lipzen A."/>
            <person name="Sullivan W."/>
            <person name="Andreopoulos W.B."/>
            <person name="Clum A."/>
            <person name="Lindquist E."/>
            <person name="Daum C."/>
            <person name="Ramamoorthy G.K."/>
            <person name="Gryganskyi A."/>
            <person name="Culley D."/>
            <person name="Magnuson J.K."/>
            <person name="James T.Y."/>
            <person name="O'Malley M.A."/>
            <person name="Stajich J.E."/>
            <person name="Spatafora J.W."/>
            <person name="Visel A."/>
            <person name="Grigoriev I.V."/>
        </authorList>
    </citation>
    <scope>NUCLEOTIDE SEQUENCE [LARGE SCALE GENOMIC DNA]</scope>
    <source>
        <strain evidence="1 2">68-887.2</strain>
    </source>
</reference>
<comment type="caution">
    <text evidence="1">The sequence shown here is derived from an EMBL/GenBank/DDBJ whole genome shotgun (WGS) entry which is preliminary data.</text>
</comment>
<evidence type="ECO:0000313" key="2">
    <source>
        <dbReference type="Proteomes" id="UP000193986"/>
    </source>
</evidence>
<dbReference type="InParanoid" id="A0A1Y2AP63"/>
<gene>
    <name evidence="1" type="ORF">BCR39DRAFT_547453</name>
</gene>
<dbReference type="Proteomes" id="UP000193986">
    <property type="component" value="Unassembled WGS sequence"/>
</dbReference>
<evidence type="ECO:0000313" key="1">
    <source>
        <dbReference type="EMBL" id="ORY24312.1"/>
    </source>
</evidence>
<sequence>MPSPNLFQSLGYVYFSYTTPLSIVAKFYAHGGIVLTSQDPYRLPVDIYFAPPGDRLASYLTARQLVVHDPCWVDACIVEGRLVDLKAWVVECPHSVTIKTRRR</sequence>
<keyword evidence="2" id="KW-1185">Reference proteome</keyword>
<proteinExistence type="predicted"/>